<dbReference type="PANTHER" id="PTHR10314">
    <property type="entry name" value="CYSTATHIONINE BETA-SYNTHASE"/>
    <property type="match status" value="1"/>
</dbReference>
<dbReference type="EMBL" id="CM010724">
    <property type="protein sequence ID" value="RZC80010.1"/>
    <property type="molecule type" value="Genomic_DNA"/>
</dbReference>
<dbReference type="Proteomes" id="UP000316621">
    <property type="component" value="Chromosome 10"/>
</dbReference>
<accession>A0A4Y7L5Y3</accession>
<dbReference type="Gene3D" id="3.40.50.1100">
    <property type="match status" value="2"/>
</dbReference>
<evidence type="ECO:0000313" key="2">
    <source>
        <dbReference type="Proteomes" id="UP000316621"/>
    </source>
</evidence>
<evidence type="ECO:0000313" key="1">
    <source>
        <dbReference type="EMBL" id="RZC80010.1"/>
    </source>
</evidence>
<proteinExistence type="predicted"/>
<dbReference type="SUPFAM" id="SSF53686">
    <property type="entry name" value="Tryptophan synthase beta subunit-like PLP-dependent enzymes"/>
    <property type="match status" value="1"/>
</dbReference>
<dbReference type="STRING" id="3469.A0A4Y7L5Y3"/>
<dbReference type="AlphaFoldDB" id="A0A4Y7L5Y3"/>
<protein>
    <submittedName>
        <fullName evidence="1">Uncharacterized protein</fullName>
    </submittedName>
</protein>
<dbReference type="InterPro" id="IPR050214">
    <property type="entry name" value="Cys_Synth/Cystath_Beta-Synth"/>
</dbReference>
<gene>
    <name evidence="1" type="ORF">C5167_042585</name>
</gene>
<keyword evidence="2" id="KW-1185">Reference proteome</keyword>
<reference evidence="1 2" key="1">
    <citation type="journal article" date="2018" name="Science">
        <title>The opium poppy genome and morphinan production.</title>
        <authorList>
            <person name="Guo L."/>
            <person name="Winzer T."/>
            <person name="Yang X."/>
            <person name="Li Y."/>
            <person name="Ning Z."/>
            <person name="He Z."/>
            <person name="Teodor R."/>
            <person name="Lu Y."/>
            <person name="Bowser T.A."/>
            <person name="Graham I.A."/>
            <person name="Ye K."/>
        </authorList>
    </citation>
    <scope>NUCLEOTIDE SEQUENCE [LARGE SCALE GENOMIC DNA]</scope>
    <source>
        <strain evidence="2">cv. HN1</strain>
        <tissue evidence="1">Leaves</tissue>
    </source>
</reference>
<dbReference type="Gramene" id="RZC80010">
    <property type="protein sequence ID" value="RZC80010"/>
    <property type="gene ID" value="C5167_042585"/>
</dbReference>
<sequence>MVDSYSSMPFCSAFDSGELVQGVVTDGLGNITCVSLAYGCKCHVVIPDDDATQKWEKVINLMLKTQRKPMVTYYKMIVDQNPISVFSNDCKGGFFADQFENLANFRAHYEGTGPEIWEQTSGELDAFEKNLKSFLVDPPGSGLFNKVTRGVMYTHEEAEG</sequence>
<name>A0A4Y7L5Y3_PAPSO</name>
<dbReference type="InterPro" id="IPR036052">
    <property type="entry name" value="TrpB-like_PALP_sf"/>
</dbReference>
<organism evidence="1 2">
    <name type="scientific">Papaver somniferum</name>
    <name type="common">Opium poppy</name>
    <dbReference type="NCBI Taxonomy" id="3469"/>
    <lineage>
        <taxon>Eukaryota</taxon>
        <taxon>Viridiplantae</taxon>
        <taxon>Streptophyta</taxon>
        <taxon>Embryophyta</taxon>
        <taxon>Tracheophyta</taxon>
        <taxon>Spermatophyta</taxon>
        <taxon>Magnoliopsida</taxon>
        <taxon>Ranunculales</taxon>
        <taxon>Papaveraceae</taxon>
        <taxon>Papaveroideae</taxon>
        <taxon>Papaver</taxon>
    </lineage>
</organism>